<keyword evidence="2" id="KW-1185">Reference proteome</keyword>
<sequence length="92" mass="9708">MVVAPAAQATTSAQRALIARLLGRVDMTGDELAELRATIAAAQLTSDVSRNGASCCPPGRDDLGVGRGDLLDEQMSCRRRPSTRAVRRNALS</sequence>
<protein>
    <submittedName>
        <fullName evidence="1">Uncharacterized protein</fullName>
    </submittedName>
</protein>
<organism evidence="1 2">
    <name type="scientific">Streptomyces apricus</name>
    <dbReference type="NCBI Taxonomy" id="1828112"/>
    <lineage>
        <taxon>Bacteria</taxon>
        <taxon>Bacillati</taxon>
        <taxon>Actinomycetota</taxon>
        <taxon>Actinomycetes</taxon>
        <taxon>Kitasatosporales</taxon>
        <taxon>Streptomycetaceae</taxon>
        <taxon>Streptomyces</taxon>
    </lineage>
</organism>
<dbReference type="RefSeq" id="WP_149510888.1">
    <property type="nucleotide sequence ID" value="NZ_VDFC01000028.1"/>
</dbReference>
<comment type="caution">
    <text evidence="1">The sequence shown here is derived from an EMBL/GenBank/DDBJ whole genome shotgun (WGS) entry which is preliminary data.</text>
</comment>
<dbReference type="Proteomes" id="UP000324965">
    <property type="component" value="Unassembled WGS sequence"/>
</dbReference>
<dbReference type="EMBL" id="VDFC01000028">
    <property type="protein sequence ID" value="KAA0940388.1"/>
    <property type="molecule type" value="Genomic_DNA"/>
</dbReference>
<name>A0A5B0BDT1_9ACTN</name>
<accession>A0A5B0BDT1</accession>
<proteinExistence type="predicted"/>
<dbReference type="AlphaFoldDB" id="A0A5B0BDT1"/>
<evidence type="ECO:0000313" key="1">
    <source>
        <dbReference type="EMBL" id="KAA0940388.1"/>
    </source>
</evidence>
<reference evidence="1 2" key="1">
    <citation type="submission" date="2019-05" db="EMBL/GenBank/DDBJ databases">
        <authorList>
            <person name="Hariharan J."/>
            <person name="Choudoir M.J."/>
            <person name="Diebold P."/>
            <person name="Panke-Buisse K."/>
            <person name="Buckley D.H."/>
        </authorList>
    </citation>
    <scope>NUCLEOTIDE SEQUENCE [LARGE SCALE GENOMIC DNA]</scope>
    <source>
        <strain evidence="1 2">SUN51</strain>
    </source>
</reference>
<gene>
    <name evidence="1" type="ORF">FGF04_09870</name>
</gene>
<evidence type="ECO:0000313" key="2">
    <source>
        <dbReference type="Proteomes" id="UP000324965"/>
    </source>
</evidence>